<dbReference type="Pfam" id="PF00072">
    <property type="entry name" value="Response_reg"/>
    <property type="match status" value="1"/>
</dbReference>
<dbReference type="PANTHER" id="PTHR32071">
    <property type="entry name" value="TRANSCRIPTIONAL REGULATORY PROTEIN"/>
    <property type="match status" value="1"/>
</dbReference>
<feature type="domain" description="Response regulatory" evidence="5">
    <location>
        <begin position="3"/>
        <end position="117"/>
    </location>
</feature>
<dbReference type="SMART" id="SM00448">
    <property type="entry name" value="REC"/>
    <property type="match status" value="1"/>
</dbReference>
<proteinExistence type="predicted"/>
<protein>
    <submittedName>
        <fullName evidence="6">Sigma-54-dependent Fis family transcriptional regulator</fullName>
    </submittedName>
</protein>
<evidence type="ECO:0000256" key="2">
    <source>
        <dbReference type="ARBA" id="ARBA00022840"/>
    </source>
</evidence>
<reference evidence="6 7" key="1">
    <citation type="submission" date="2019-07" db="EMBL/GenBank/DDBJ databases">
        <title>Description of 53C-WASEF.</title>
        <authorList>
            <person name="Pitt A."/>
            <person name="Hahn M.W."/>
        </authorList>
    </citation>
    <scope>NUCLEOTIDE SEQUENCE [LARGE SCALE GENOMIC DNA]</scope>
    <source>
        <strain evidence="6 7">53C-WASEF</strain>
    </source>
</reference>
<dbReference type="Pfam" id="PF25601">
    <property type="entry name" value="AAA_lid_14"/>
    <property type="match status" value="1"/>
</dbReference>
<dbReference type="Gene3D" id="3.40.50.300">
    <property type="entry name" value="P-loop containing nucleotide triphosphate hydrolases"/>
    <property type="match status" value="1"/>
</dbReference>
<accession>A0A556QRX3</accession>
<dbReference type="Gene3D" id="3.40.50.2300">
    <property type="match status" value="1"/>
</dbReference>
<dbReference type="Proteomes" id="UP000315648">
    <property type="component" value="Unassembled WGS sequence"/>
</dbReference>
<dbReference type="InterPro" id="IPR001789">
    <property type="entry name" value="Sig_transdc_resp-reg_receiver"/>
</dbReference>
<dbReference type="InterPro" id="IPR002078">
    <property type="entry name" value="Sigma_54_int"/>
</dbReference>
<dbReference type="Gene3D" id="1.10.8.60">
    <property type="match status" value="1"/>
</dbReference>
<feature type="domain" description="Sigma-54 factor interaction" evidence="4">
    <location>
        <begin position="144"/>
        <end position="355"/>
    </location>
</feature>
<dbReference type="SUPFAM" id="SSF52540">
    <property type="entry name" value="P-loop containing nucleoside triphosphate hydrolases"/>
    <property type="match status" value="1"/>
</dbReference>
<dbReference type="PROSITE" id="PS50110">
    <property type="entry name" value="RESPONSE_REGULATORY"/>
    <property type="match status" value="1"/>
</dbReference>
<dbReference type="CDD" id="cd00009">
    <property type="entry name" value="AAA"/>
    <property type="match status" value="1"/>
</dbReference>
<keyword evidence="7" id="KW-1185">Reference proteome</keyword>
<dbReference type="InterPro" id="IPR058031">
    <property type="entry name" value="AAA_lid_NorR"/>
</dbReference>
<dbReference type="InterPro" id="IPR011006">
    <property type="entry name" value="CheY-like_superfamily"/>
</dbReference>
<dbReference type="GO" id="GO:0005524">
    <property type="term" value="F:ATP binding"/>
    <property type="evidence" value="ECO:0007669"/>
    <property type="project" value="UniProtKB-KW"/>
</dbReference>
<dbReference type="EMBL" id="VMBG01000001">
    <property type="protein sequence ID" value="TSJ79390.1"/>
    <property type="molecule type" value="Genomic_DNA"/>
</dbReference>
<dbReference type="Pfam" id="PF00158">
    <property type="entry name" value="Sigma54_activat"/>
    <property type="match status" value="1"/>
</dbReference>
<gene>
    <name evidence="6" type="ORF">FPL22_08905</name>
</gene>
<dbReference type="SMART" id="SM00382">
    <property type="entry name" value="AAA"/>
    <property type="match status" value="1"/>
</dbReference>
<evidence type="ECO:0000256" key="3">
    <source>
        <dbReference type="PROSITE-ProRule" id="PRU00169"/>
    </source>
</evidence>
<evidence type="ECO:0000259" key="5">
    <source>
        <dbReference type="PROSITE" id="PS50110"/>
    </source>
</evidence>
<keyword evidence="1" id="KW-0547">Nucleotide-binding</keyword>
<dbReference type="OrthoDB" id="9802354at2"/>
<keyword evidence="3" id="KW-0597">Phosphoprotein</keyword>
<organism evidence="6 7">
    <name type="scientific">Rariglobus hedericola</name>
    <dbReference type="NCBI Taxonomy" id="2597822"/>
    <lineage>
        <taxon>Bacteria</taxon>
        <taxon>Pseudomonadati</taxon>
        <taxon>Verrucomicrobiota</taxon>
        <taxon>Opitutia</taxon>
        <taxon>Opitutales</taxon>
        <taxon>Opitutaceae</taxon>
        <taxon>Rariglobus</taxon>
    </lineage>
</organism>
<dbReference type="RefSeq" id="WP_144229901.1">
    <property type="nucleotide sequence ID" value="NZ_CBCRVV010000007.1"/>
</dbReference>
<name>A0A556QRX3_9BACT</name>
<dbReference type="InterPro" id="IPR003593">
    <property type="entry name" value="AAA+_ATPase"/>
</dbReference>
<evidence type="ECO:0000313" key="6">
    <source>
        <dbReference type="EMBL" id="TSJ79390.1"/>
    </source>
</evidence>
<sequence length="419" mass="45922">MPSVLIVDDLLSIHEMLDAVIQPTGFSTAFATDGEKALARYKIEKFDLVLADIDMKPMDGITLLKQLKIYDPSAVIVIMTAYASTESAIQALKFGAFDYMQKPFRVDELIATLKRGLEFKQFHAERANASSSPAIKAGDVENRLVGQSTANKRLVQQVKKLVTVRTPVLLQGESGTGRTTVAEILHAGSASPESPLVRIDCGLSSAGDFRDGLLGHNGAGGAWVEKARGGTLLLQNLHKLELATQQELVGVLRNTAHGFRLICTTTEDLEKLTDEGNFNDELFYRVASLPVVLSPLRDRLEDIPLLVKFFLSTASNPAFDANLIEFTEDALDTLQAYHWPGNLSELSQLVTKIAATTATRRVSAEQLPLRLKEVKDWPKLVDYLAVQEAQYVEMVLNACRGDKISAAKVLGVDMARLLK</sequence>
<keyword evidence="2" id="KW-0067">ATP-binding</keyword>
<evidence type="ECO:0000256" key="1">
    <source>
        <dbReference type="ARBA" id="ARBA00022741"/>
    </source>
</evidence>
<comment type="caution">
    <text evidence="6">The sequence shown here is derived from an EMBL/GenBank/DDBJ whole genome shotgun (WGS) entry which is preliminary data.</text>
</comment>
<dbReference type="PROSITE" id="PS50045">
    <property type="entry name" value="SIGMA54_INTERACT_4"/>
    <property type="match status" value="1"/>
</dbReference>
<dbReference type="SUPFAM" id="SSF52172">
    <property type="entry name" value="CheY-like"/>
    <property type="match status" value="1"/>
</dbReference>
<evidence type="ECO:0000259" key="4">
    <source>
        <dbReference type="PROSITE" id="PS50045"/>
    </source>
</evidence>
<dbReference type="GO" id="GO:0000160">
    <property type="term" value="P:phosphorelay signal transduction system"/>
    <property type="evidence" value="ECO:0007669"/>
    <property type="project" value="InterPro"/>
</dbReference>
<dbReference type="GO" id="GO:0006355">
    <property type="term" value="P:regulation of DNA-templated transcription"/>
    <property type="evidence" value="ECO:0007669"/>
    <property type="project" value="InterPro"/>
</dbReference>
<dbReference type="AlphaFoldDB" id="A0A556QRX3"/>
<dbReference type="InterPro" id="IPR027417">
    <property type="entry name" value="P-loop_NTPase"/>
</dbReference>
<evidence type="ECO:0000313" key="7">
    <source>
        <dbReference type="Proteomes" id="UP000315648"/>
    </source>
</evidence>
<feature type="modified residue" description="4-aspartylphosphate" evidence="3">
    <location>
        <position position="52"/>
    </location>
</feature>